<gene>
    <name evidence="2" type="ORF">B296_00037647</name>
</gene>
<name>A0A426XX30_ENSVE</name>
<dbReference type="EMBL" id="AMZH03016867">
    <property type="protein sequence ID" value="RRT43861.1"/>
    <property type="molecule type" value="Genomic_DNA"/>
</dbReference>
<evidence type="ECO:0000256" key="1">
    <source>
        <dbReference type="SAM" id="MobiDB-lite"/>
    </source>
</evidence>
<evidence type="ECO:0000313" key="3">
    <source>
        <dbReference type="Proteomes" id="UP000287651"/>
    </source>
</evidence>
<dbReference type="Proteomes" id="UP000287651">
    <property type="component" value="Unassembled WGS sequence"/>
</dbReference>
<accession>A0A426XX30</accession>
<sequence>MSNRNSITITDDNIFISAIVVERQVLEIRSNMVGSTRGHKVLCPVQDQIKGFQDANLRLDATDDASTLGEGNEHGHSVRQFEVAVGTEVAEHPHKHRIGRWRTPMVEGACNRVEGAALVLGDSTVVSAIESGATGGVAVGAEIAVVGQGSTCYKRSKRRGRKEYQGATEDGKKKAAGSHRRYHLADVTVEMPH</sequence>
<reference evidence="2 3" key="1">
    <citation type="journal article" date="2014" name="Agronomy (Basel)">
        <title>A Draft Genome Sequence for Ensete ventricosum, the Drought-Tolerant Tree Against Hunger.</title>
        <authorList>
            <person name="Harrison J."/>
            <person name="Moore K.A."/>
            <person name="Paszkiewicz K."/>
            <person name="Jones T."/>
            <person name="Grant M."/>
            <person name="Ambacheew D."/>
            <person name="Muzemil S."/>
            <person name="Studholme D.J."/>
        </authorList>
    </citation>
    <scope>NUCLEOTIDE SEQUENCE [LARGE SCALE GENOMIC DNA]</scope>
</reference>
<comment type="caution">
    <text evidence="2">The sequence shown here is derived from an EMBL/GenBank/DDBJ whole genome shotgun (WGS) entry which is preliminary data.</text>
</comment>
<dbReference type="AlphaFoldDB" id="A0A426XX30"/>
<organism evidence="2 3">
    <name type="scientific">Ensete ventricosum</name>
    <name type="common">Abyssinian banana</name>
    <name type="synonym">Musa ensete</name>
    <dbReference type="NCBI Taxonomy" id="4639"/>
    <lineage>
        <taxon>Eukaryota</taxon>
        <taxon>Viridiplantae</taxon>
        <taxon>Streptophyta</taxon>
        <taxon>Embryophyta</taxon>
        <taxon>Tracheophyta</taxon>
        <taxon>Spermatophyta</taxon>
        <taxon>Magnoliopsida</taxon>
        <taxon>Liliopsida</taxon>
        <taxon>Zingiberales</taxon>
        <taxon>Musaceae</taxon>
        <taxon>Ensete</taxon>
    </lineage>
</organism>
<evidence type="ECO:0000313" key="2">
    <source>
        <dbReference type="EMBL" id="RRT43861.1"/>
    </source>
</evidence>
<feature type="region of interest" description="Disordered" evidence="1">
    <location>
        <begin position="155"/>
        <end position="193"/>
    </location>
</feature>
<proteinExistence type="predicted"/>
<protein>
    <submittedName>
        <fullName evidence="2">Uncharacterized protein</fullName>
    </submittedName>
</protein>